<reference evidence="2" key="1">
    <citation type="submission" date="2022-12" db="EMBL/GenBank/DDBJ databases">
        <title>Polyphasic identification of a Novel Hot-Spring Cyanobacterium Ocullathermofonsia sinensis gen nov. sp. nov. and Genomic Insights on its Adaptations to the Thermal Habitat.</title>
        <authorList>
            <person name="Daroch M."/>
            <person name="Tang J."/>
            <person name="Jiang Y."/>
        </authorList>
    </citation>
    <scope>NUCLEOTIDE SEQUENCE</scope>
    <source>
        <strain evidence="2">PKUAC-SCTA174</strain>
    </source>
</reference>
<dbReference type="AlphaFoldDB" id="A0A9E8ZDX4"/>
<keyword evidence="1" id="KW-0812">Transmembrane</keyword>
<proteinExistence type="predicted"/>
<dbReference type="Proteomes" id="UP001163152">
    <property type="component" value="Chromosome"/>
</dbReference>
<keyword evidence="3" id="KW-1185">Reference proteome</keyword>
<sequence length="114" mass="12951">MVTSIVNDYDGNANVIYAFDTHSPSQLSFSSASMKMQLLREYRQRSAQRRGSDAIIAQQQALHLLDLDQTIDLQAPILTFEDMFRFVDIMLICLFPLLFLLARGERTKAGVTVH</sequence>
<evidence type="ECO:0000313" key="2">
    <source>
        <dbReference type="EMBL" id="WAL61539.1"/>
    </source>
</evidence>
<dbReference type="EMBL" id="CP113797">
    <property type="protein sequence ID" value="WAL61539.1"/>
    <property type="molecule type" value="Genomic_DNA"/>
</dbReference>
<dbReference type="RefSeq" id="WP_268611530.1">
    <property type="nucleotide sequence ID" value="NZ_CP113797.1"/>
</dbReference>
<dbReference type="KEGG" id="tsin:OXH18_06000"/>
<accession>A0A9E8ZDX4</accession>
<gene>
    <name evidence="2" type="ORF">OXH18_06000</name>
</gene>
<keyword evidence="1" id="KW-0472">Membrane</keyword>
<feature type="transmembrane region" description="Helical" evidence="1">
    <location>
        <begin position="83"/>
        <end position="102"/>
    </location>
</feature>
<evidence type="ECO:0000256" key="1">
    <source>
        <dbReference type="SAM" id="Phobius"/>
    </source>
</evidence>
<organism evidence="2 3">
    <name type="scientific">Thermocoleostomius sinensis A174</name>
    <dbReference type="NCBI Taxonomy" id="2016057"/>
    <lineage>
        <taxon>Bacteria</taxon>
        <taxon>Bacillati</taxon>
        <taxon>Cyanobacteriota</taxon>
        <taxon>Cyanophyceae</taxon>
        <taxon>Oculatellales</taxon>
        <taxon>Oculatellaceae</taxon>
        <taxon>Thermocoleostomius</taxon>
    </lineage>
</organism>
<name>A0A9E8ZDX4_9CYAN</name>
<protein>
    <submittedName>
        <fullName evidence="2">Uncharacterized protein</fullName>
    </submittedName>
</protein>
<keyword evidence="1" id="KW-1133">Transmembrane helix</keyword>
<evidence type="ECO:0000313" key="3">
    <source>
        <dbReference type="Proteomes" id="UP001163152"/>
    </source>
</evidence>